<reference evidence="1 2" key="1">
    <citation type="submission" date="2023-07" db="EMBL/GenBank/DDBJ databases">
        <authorList>
            <person name="Peeters C."/>
        </authorList>
    </citation>
    <scope>NUCLEOTIDE SEQUENCE [LARGE SCALE GENOMIC DNA]</scope>
    <source>
        <strain evidence="1 2">LMG 18101</strain>
    </source>
</reference>
<keyword evidence="2" id="KW-1185">Reference proteome</keyword>
<evidence type="ECO:0000313" key="2">
    <source>
        <dbReference type="Proteomes" id="UP001189757"/>
    </source>
</evidence>
<protein>
    <submittedName>
        <fullName evidence="1">Uncharacterized protein</fullName>
    </submittedName>
</protein>
<comment type="caution">
    <text evidence="1">The sequence shown here is derived from an EMBL/GenBank/DDBJ whole genome shotgun (WGS) entry which is preliminary data.</text>
</comment>
<organism evidence="1 2">
    <name type="scientific">Ralstonia flaminis</name>
    <dbReference type="NCBI Taxonomy" id="3058597"/>
    <lineage>
        <taxon>Bacteria</taxon>
        <taxon>Pseudomonadati</taxon>
        <taxon>Pseudomonadota</taxon>
        <taxon>Betaproteobacteria</taxon>
        <taxon>Burkholderiales</taxon>
        <taxon>Burkholderiaceae</taxon>
        <taxon>Ralstonia</taxon>
    </lineage>
</organism>
<evidence type="ECO:0000313" key="1">
    <source>
        <dbReference type="EMBL" id="CAJ0816605.1"/>
    </source>
</evidence>
<proteinExistence type="predicted"/>
<accession>A0ABM9K6H7</accession>
<gene>
    <name evidence="1" type="ORF">LMG18101_02991</name>
</gene>
<sequence length="207" mass="22162">MPRLSSDLVAHHPADDGTAHCPHGTPACQHCAGYTANASTDCCIRAASRHPGTPSRKRRDQQHRTAQSCHSIVTHFVHLRLDRTPSVLLQRALKRDLNFLYRPRTWCIAHQVTLAAIGMCRANAPSTKILVHSKGVGTAADAFIARLDAGLSSHVGQACGAGILLAAPMHRPCTLKQAVPTRDGTPLQARHGICQGSVPALVPSHIN</sequence>
<dbReference type="Proteomes" id="UP001189757">
    <property type="component" value="Unassembled WGS sequence"/>
</dbReference>
<name>A0ABM9K6H7_9RALS</name>
<dbReference type="EMBL" id="CATZLL010000009">
    <property type="protein sequence ID" value="CAJ0816605.1"/>
    <property type="molecule type" value="Genomic_DNA"/>
</dbReference>